<accession>A0A0K0F494</accession>
<sequence length="592" mass="68306">MTKLLFFYFITIIHICILLVYSNSIASKIKLRYKFESSNILKRYKENYGVKEEYVKEKFHNQNAKKEVIIFKISIGSHNFTHRDVDKRLLMKFVDNNDSITNDIYDPEESSVRDNSTSSDETIYCTFKYCKIGFLYYKQNSGDQNISKDVGNVNEIFYIGFIKTNEFSNLILKILPTVDNKHIFNIVLCPDKKWIRSTPWPKYIPNTNNTMKFPVSYKNTNNSNYKFLHCHSGNDKTFLSCGRLEQLFMPPIDVGYGCTKLNSKNDNYTNNLEEKEVNLIVTFGYKFICNKKNILDSKYATYGILKPDDNNKLNSSIFTLFDKNIKFYSKQRIIMIPLDELNITNFNITDDLMGYTLTYEPKCTVPNLKATLHLKINDIVQNFEIKTKENSEEVKKYIIDKRKIKNAPVRCQVVPDGLKNPAFDNFYDYYYSTSLVMFDETKNRYKKVSDLQSLVSNAKYKCILNTNNGIPKYGELNFIKESKFTIILIESTTIDMFLFGALITVALLSIVGIFILKKFQPKKKKAHKIKSTSSSSSTSTSPSRSKSSSVISNVHNVPIIQKKAVNIVAKKIAGKNANKKATNNEDSIFILK</sequence>
<keyword evidence="2" id="KW-0812">Transmembrane</keyword>
<keyword evidence="2" id="KW-1133">Transmembrane helix</keyword>
<feature type="transmembrane region" description="Helical" evidence="2">
    <location>
        <begin position="496"/>
        <end position="516"/>
    </location>
</feature>
<evidence type="ECO:0000256" key="1">
    <source>
        <dbReference type="SAM" id="MobiDB-lite"/>
    </source>
</evidence>
<evidence type="ECO:0000313" key="3">
    <source>
        <dbReference type="Proteomes" id="UP000035680"/>
    </source>
</evidence>
<reference evidence="4" key="2">
    <citation type="submission" date="2015-08" db="UniProtKB">
        <authorList>
            <consortium name="WormBaseParasite"/>
        </authorList>
    </citation>
    <scope>IDENTIFICATION</scope>
</reference>
<name>A0A0K0F494_STRVS</name>
<dbReference type="Proteomes" id="UP000035680">
    <property type="component" value="Unassembled WGS sequence"/>
</dbReference>
<organism evidence="3 4">
    <name type="scientific">Strongyloides venezuelensis</name>
    <name type="common">Threadworm</name>
    <dbReference type="NCBI Taxonomy" id="75913"/>
    <lineage>
        <taxon>Eukaryota</taxon>
        <taxon>Metazoa</taxon>
        <taxon>Ecdysozoa</taxon>
        <taxon>Nematoda</taxon>
        <taxon>Chromadorea</taxon>
        <taxon>Rhabditida</taxon>
        <taxon>Tylenchina</taxon>
        <taxon>Panagrolaimomorpha</taxon>
        <taxon>Strongyloidoidea</taxon>
        <taxon>Strongyloididae</taxon>
        <taxon>Strongyloides</taxon>
    </lineage>
</organism>
<feature type="compositionally biased region" description="Low complexity" evidence="1">
    <location>
        <begin position="531"/>
        <end position="549"/>
    </location>
</feature>
<dbReference type="WBParaSite" id="SVE_0363000.2">
    <property type="protein sequence ID" value="SVE_0363000.2"/>
    <property type="gene ID" value="SVE_0363000"/>
</dbReference>
<keyword evidence="2" id="KW-0472">Membrane</keyword>
<dbReference type="AlphaFoldDB" id="A0A0K0F494"/>
<evidence type="ECO:0000313" key="4">
    <source>
        <dbReference type="WBParaSite" id="SVE_0363000.2"/>
    </source>
</evidence>
<feature type="region of interest" description="Disordered" evidence="1">
    <location>
        <begin position="527"/>
        <end position="550"/>
    </location>
</feature>
<evidence type="ECO:0000256" key="2">
    <source>
        <dbReference type="SAM" id="Phobius"/>
    </source>
</evidence>
<protein>
    <submittedName>
        <fullName evidence="4">6-cysteine protein</fullName>
    </submittedName>
</protein>
<reference evidence="3" key="1">
    <citation type="submission" date="2014-07" db="EMBL/GenBank/DDBJ databases">
        <authorList>
            <person name="Martin A.A"/>
            <person name="De Silva N."/>
        </authorList>
    </citation>
    <scope>NUCLEOTIDE SEQUENCE</scope>
</reference>
<proteinExistence type="predicted"/>
<keyword evidence="3" id="KW-1185">Reference proteome</keyword>